<comment type="similarity">
    <text evidence="1">Belongs to the complex I 24 kDa subunit family.</text>
</comment>
<dbReference type="AlphaFoldDB" id="A0A7C0YE47"/>
<name>A0A7C0YE47_9BACT</name>
<comment type="cofactor">
    <cofactor evidence="7">
        <name>[2Fe-2S] cluster</name>
        <dbReference type="ChEBI" id="CHEBI:190135"/>
    </cofactor>
    <text evidence="7">Binds 1 [2Fe-2S] cluster.</text>
</comment>
<dbReference type="PIRSF" id="PIRSF000216">
    <property type="entry name" value="NADH_DH_24kDa"/>
    <property type="match status" value="1"/>
</dbReference>
<dbReference type="FunFam" id="1.10.10.1590:FF:000001">
    <property type="entry name" value="NADH-quinone oxidoreductase subunit E"/>
    <property type="match status" value="1"/>
</dbReference>
<dbReference type="Gene3D" id="3.40.30.10">
    <property type="entry name" value="Glutaredoxin"/>
    <property type="match status" value="1"/>
</dbReference>
<keyword evidence="3 7" id="KW-0479">Metal-binding</keyword>
<protein>
    <submittedName>
        <fullName evidence="8">NAD(P)H-dependent oxidoreductase subunit E</fullName>
    </submittedName>
</protein>
<dbReference type="SUPFAM" id="SSF52833">
    <property type="entry name" value="Thioredoxin-like"/>
    <property type="match status" value="1"/>
</dbReference>
<feature type="binding site" evidence="7">
    <location>
        <position position="88"/>
    </location>
    <ligand>
        <name>[2Fe-2S] cluster</name>
        <dbReference type="ChEBI" id="CHEBI:190135"/>
    </ligand>
</feature>
<evidence type="ECO:0000256" key="5">
    <source>
        <dbReference type="ARBA" id="ARBA00023014"/>
    </source>
</evidence>
<gene>
    <name evidence="8" type="ORF">ENF32_06095</name>
</gene>
<dbReference type="InterPro" id="IPR028431">
    <property type="entry name" value="NADP_DH_HndA-like"/>
</dbReference>
<dbReference type="Proteomes" id="UP000885690">
    <property type="component" value="Unassembled WGS sequence"/>
</dbReference>
<dbReference type="Pfam" id="PF01257">
    <property type="entry name" value="2Fe-2S_thioredx"/>
    <property type="match status" value="1"/>
</dbReference>
<proteinExistence type="inferred from homology"/>
<organism evidence="8">
    <name type="scientific">Thermosulfidibacter takaii</name>
    <dbReference type="NCBI Taxonomy" id="412593"/>
    <lineage>
        <taxon>Bacteria</taxon>
        <taxon>Pseudomonadati</taxon>
        <taxon>Thermosulfidibacterota</taxon>
        <taxon>Thermosulfidibacteria</taxon>
        <taxon>Thermosulfidibacterales</taxon>
        <taxon>Thermosulfidibacteraceae</taxon>
    </lineage>
</organism>
<dbReference type="InterPro" id="IPR041921">
    <property type="entry name" value="NuoE_N"/>
</dbReference>
<keyword evidence="4 7" id="KW-0408">Iron</keyword>
<comment type="cofactor">
    <cofactor evidence="6">
        <name>[2Fe-2S] cluster</name>
        <dbReference type="ChEBI" id="CHEBI:190135"/>
    </cofactor>
</comment>
<evidence type="ECO:0000256" key="6">
    <source>
        <dbReference type="ARBA" id="ARBA00034078"/>
    </source>
</evidence>
<keyword evidence="2 7" id="KW-0001">2Fe-2S</keyword>
<keyword evidence="5 7" id="KW-0411">Iron-sulfur</keyword>
<feature type="binding site" evidence="7">
    <location>
        <position position="128"/>
    </location>
    <ligand>
        <name>[2Fe-2S] cluster</name>
        <dbReference type="ChEBI" id="CHEBI:190135"/>
    </ligand>
</feature>
<comment type="caution">
    <text evidence="8">The sequence shown here is derived from an EMBL/GenBank/DDBJ whole genome shotgun (WGS) entry which is preliminary data.</text>
</comment>
<evidence type="ECO:0000256" key="3">
    <source>
        <dbReference type="ARBA" id="ARBA00022723"/>
    </source>
</evidence>
<dbReference type="GO" id="GO:0046872">
    <property type="term" value="F:metal ion binding"/>
    <property type="evidence" value="ECO:0007669"/>
    <property type="project" value="UniProtKB-KW"/>
</dbReference>
<evidence type="ECO:0000256" key="2">
    <source>
        <dbReference type="ARBA" id="ARBA00022714"/>
    </source>
</evidence>
<dbReference type="InterPro" id="IPR042128">
    <property type="entry name" value="NuoE_dom"/>
</dbReference>
<dbReference type="GO" id="GO:0016491">
    <property type="term" value="F:oxidoreductase activity"/>
    <property type="evidence" value="ECO:0007669"/>
    <property type="project" value="InterPro"/>
</dbReference>
<evidence type="ECO:0000256" key="1">
    <source>
        <dbReference type="ARBA" id="ARBA00010643"/>
    </source>
</evidence>
<evidence type="ECO:0000256" key="4">
    <source>
        <dbReference type="ARBA" id="ARBA00023004"/>
    </source>
</evidence>
<dbReference type="PANTHER" id="PTHR43342">
    <property type="entry name" value="NADH-QUINONE OXIDOREDUCTASE, E SUBUNIT"/>
    <property type="match status" value="1"/>
</dbReference>
<feature type="binding site" evidence="7">
    <location>
        <position position="124"/>
    </location>
    <ligand>
        <name>[2Fe-2S] cluster</name>
        <dbReference type="ChEBI" id="CHEBI:190135"/>
    </ligand>
</feature>
<dbReference type="CDD" id="cd03064">
    <property type="entry name" value="TRX_Fd_NuoE"/>
    <property type="match status" value="1"/>
</dbReference>
<dbReference type="InterPro" id="IPR002023">
    <property type="entry name" value="NuoE-like"/>
</dbReference>
<dbReference type="EMBL" id="DQWS01000229">
    <property type="protein sequence ID" value="HDD53619.1"/>
    <property type="molecule type" value="Genomic_DNA"/>
</dbReference>
<evidence type="ECO:0000256" key="7">
    <source>
        <dbReference type="PIRSR" id="PIRSR000216-1"/>
    </source>
</evidence>
<sequence length="162" mass="18037">MVKLPDTPEHNKVKEFVANFRGDPGSLIKVLHFSQGVFGYLPPEVIKYIAQELGVPPSHVYGVVSFYNFFRTEPIGDYEIRVCLGTACHVKGGKDILETLCRRLGVKVGGTTKDRKFTVNTVRCVGACGLAPVIMIDEEVYGRLSPQRAWNIVRGYYEKEAG</sequence>
<dbReference type="GO" id="GO:0051537">
    <property type="term" value="F:2 iron, 2 sulfur cluster binding"/>
    <property type="evidence" value="ECO:0007669"/>
    <property type="project" value="UniProtKB-KW"/>
</dbReference>
<reference evidence="8" key="1">
    <citation type="journal article" date="2020" name="mSystems">
        <title>Genome- and Community-Level Interaction Insights into Carbon Utilization and Element Cycling Functions of Hydrothermarchaeota in Hydrothermal Sediment.</title>
        <authorList>
            <person name="Zhou Z."/>
            <person name="Liu Y."/>
            <person name="Xu W."/>
            <person name="Pan J."/>
            <person name="Luo Z.H."/>
            <person name="Li M."/>
        </authorList>
    </citation>
    <scope>NUCLEOTIDE SEQUENCE [LARGE SCALE GENOMIC DNA]</scope>
    <source>
        <strain evidence="8">HyVt-115</strain>
    </source>
</reference>
<evidence type="ECO:0000313" key="8">
    <source>
        <dbReference type="EMBL" id="HDD53619.1"/>
    </source>
</evidence>
<dbReference type="InterPro" id="IPR036249">
    <property type="entry name" value="Thioredoxin-like_sf"/>
</dbReference>
<dbReference type="PANTHER" id="PTHR43342:SF2">
    <property type="entry name" value="POTENTIAL NAD-REDUCING HYDROGENASE SUBUNIT"/>
    <property type="match status" value="1"/>
</dbReference>
<dbReference type="Gene3D" id="1.10.10.1590">
    <property type="entry name" value="NADH-quinone oxidoreductase subunit E"/>
    <property type="match status" value="1"/>
</dbReference>
<feature type="binding site" evidence="7">
    <location>
        <position position="83"/>
    </location>
    <ligand>
        <name>[2Fe-2S] cluster</name>
        <dbReference type="ChEBI" id="CHEBI:190135"/>
    </ligand>
</feature>
<accession>A0A7C0YE47</accession>